<comment type="caution">
    <text evidence="1">The sequence shown here is derived from an EMBL/GenBank/DDBJ whole genome shotgun (WGS) entry which is preliminary data.</text>
</comment>
<dbReference type="InterPro" id="IPR011990">
    <property type="entry name" value="TPR-like_helical_dom_sf"/>
</dbReference>
<dbReference type="VEuPathDB" id="FungiDB:RhiirFUN_014047"/>
<accession>A0A2N1MSL3</accession>
<dbReference type="Pfam" id="PF08238">
    <property type="entry name" value="Sel1"/>
    <property type="match status" value="3"/>
</dbReference>
<reference evidence="1 2" key="1">
    <citation type="submission" date="2016-04" db="EMBL/GenBank/DDBJ databases">
        <title>Genome analyses suggest a sexual origin of heterokaryosis in a supposedly ancient asexual fungus.</title>
        <authorList>
            <person name="Ropars J."/>
            <person name="Sedzielewska K."/>
            <person name="Noel J."/>
            <person name="Charron P."/>
            <person name="Farinelli L."/>
            <person name="Marton T."/>
            <person name="Kruger M."/>
            <person name="Pelin A."/>
            <person name="Brachmann A."/>
            <person name="Corradi N."/>
        </authorList>
    </citation>
    <scope>NUCLEOTIDE SEQUENCE [LARGE SCALE GENOMIC DNA]</scope>
    <source>
        <strain evidence="1 2">C2</strain>
    </source>
</reference>
<dbReference type="PANTHER" id="PTHR43628:SF1">
    <property type="entry name" value="CHITIN SYNTHASE REGULATORY FACTOR 2-RELATED"/>
    <property type="match status" value="1"/>
</dbReference>
<organism evidence="1 2">
    <name type="scientific">Rhizophagus irregularis</name>
    <dbReference type="NCBI Taxonomy" id="588596"/>
    <lineage>
        <taxon>Eukaryota</taxon>
        <taxon>Fungi</taxon>
        <taxon>Fungi incertae sedis</taxon>
        <taxon>Mucoromycota</taxon>
        <taxon>Glomeromycotina</taxon>
        <taxon>Glomeromycetes</taxon>
        <taxon>Glomerales</taxon>
        <taxon>Glomeraceae</taxon>
        <taxon>Rhizophagus</taxon>
    </lineage>
</organism>
<dbReference type="SUPFAM" id="SSF81901">
    <property type="entry name" value="HCP-like"/>
    <property type="match status" value="1"/>
</dbReference>
<dbReference type="AlphaFoldDB" id="A0A2N1MSL3"/>
<dbReference type="EMBL" id="LLXL01001406">
    <property type="protein sequence ID" value="PKK64615.1"/>
    <property type="molecule type" value="Genomic_DNA"/>
</dbReference>
<dbReference type="InterPro" id="IPR006597">
    <property type="entry name" value="Sel1-like"/>
</dbReference>
<protein>
    <submittedName>
        <fullName evidence="1">HCP-like protein</fullName>
    </submittedName>
</protein>
<proteinExistence type="predicted"/>
<evidence type="ECO:0000313" key="1">
    <source>
        <dbReference type="EMBL" id="PKK64615.1"/>
    </source>
</evidence>
<reference evidence="1 2" key="2">
    <citation type="submission" date="2017-10" db="EMBL/GenBank/DDBJ databases">
        <title>Extensive intraspecific genome diversity in a model arbuscular mycorrhizal fungus.</title>
        <authorList>
            <person name="Chen E.C.H."/>
            <person name="Morin E."/>
            <person name="Baudet D."/>
            <person name="Noel J."/>
            <person name="Ndikumana S."/>
            <person name="Charron P."/>
            <person name="St-Onge C."/>
            <person name="Giorgi J."/>
            <person name="Grigoriev I.V."/>
            <person name="Roux C."/>
            <person name="Martin F.M."/>
            <person name="Corradi N."/>
        </authorList>
    </citation>
    <scope>NUCLEOTIDE SEQUENCE [LARGE SCALE GENOMIC DNA]</scope>
    <source>
        <strain evidence="1 2">C2</strain>
    </source>
</reference>
<dbReference type="InterPro" id="IPR052945">
    <property type="entry name" value="Mitotic_Regulator"/>
</dbReference>
<dbReference type="Gene3D" id="1.25.40.10">
    <property type="entry name" value="Tetratricopeptide repeat domain"/>
    <property type="match status" value="1"/>
</dbReference>
<gene>
    <name evidence="1" type="ORF">RhiirC2_810684</name>
</gene>
<dbReference type="SMART" id="SM00671">
    <property type="entry name" value="SEL1"/>
    <property type="match status" value="3"/>
</dbReference>
<dbReference type="PANTHER" id="PTHR43628">
    <property type="entry name" value="ACTIVATOR OF C KINASE PROTEIN 1-RELATED"/>
    <property type="match status" value="1"/>
</dbReference>
<dbReference type="VEuPathDB" id="FungiDB:RhiirA1_450890"/>
<sequence>MSATSIKSDENFLKEFLRGFYQKIIDIDDYHITFENTLSEWIKNITKDTKTILELMQNHEKCELWFSGILGFFYQCGISCDHVDKTKALELYLLAVSNKEALCQKSTTNLHLLEENNDKCDMLQNINIMIGKYLLSLFYYNDIILDKINLNKLEYSESARKGNPIAQYNLGYCYQYGKRVAKDYNKAFIWYSKLANNDYTLGQNNLGECYEKGIGTDKDFEKAFEWYSKSAENAFANNLKFFKCIVKLLTQYIVYKP</sequence>
<dbReference type="Proteomes" id="UP000233469">
    <property type="component" value="Unassembled WGS sequence"/>
</dbReference>
<dbReference type="VEuPathDB" id="FungiDB:FUN_022354"/>
<name>A0A2N1MSL3_9GLOM</name>
<evidence type="ECO:0000313" key="2">
    <source>
        <dbReference type="Proteomes" id="UP000233469"/>
    </source>
</evidence>